<keyword evidence="1" id="KW-0472">Membrane</keyword>
<feature type="transmembrane region" description="Helical" evidence="1">
    <location>
        <begin position="56"/>
        <end position="78"/>
    </location>
</feature>
<name>A0A4S2MU10_9PEZI</name>
<evidence type="ECO:0000313" key="3">
    <source>
        <dbReference type="Proteomes" id="UP000298138"/>
    </source>
</evidence>
<evidence type="ECO:0000256" key="1">
    <source>
        <dbReference type="SAM" id="Phobius"/>
    </source>
</evidence>
<keyword evidence="3" id="KW-1185">Reference proteome</keyword>
<dbReference type="Proteomes" id="UP000298138">
    <property type="component" value="Unassembled WGS sequence"/>
</dbReference>
<sequence>MPYHLRVCWSARVRGYIYNRILAVEIINILPPTYINRPQTLTAPARFFSVSDKTTIMMKLAAIITLITISTLTAASAIPAPPRPSPCIRTTICPDGFVIRDPCDLVYIQDPCWNHQKGDLA</sequence>
<dbReference type="InParanoid" id="A0A4S2MU10"/>
<keyword evidence="1" id="KW-0812">Transmembrane</keyword>
<protein>
    <submittedName>
        <fullName evidence="2">Uncharacterized protein</fullName>
    </submittedName>
</protein>
<gene>
    <name evidence="2" type="ORF">EX30DRAFT_341831</name>
</gene>
<dbReference type="AlphaFoldDB" id="A0A4S2MU10"/>
<accession>A0A4S2MU10</accession>
<keyword evidence="1" id="KW-1133">Transmembrane helix</keyword>
<evidence type="ECO:0000313" key="2">
    <source>
        <dbReference type="EMBL" id="TGZ79983.1"/>
    </source>
</evidence>
<proteinExistence type="predicted"/>
<organism evidence="2 3">
    <name type="scientific">Ascodesmis nigricans</name>
    <dbReference type="NCBI Taxonomy" id="341454"/>
    <lineage>
        <taxon>Eukaryota</taxon>
        <taxon>Fungi</taxon>
        <taxon>Dikarya</taxon>
        <taxon>Ascomycota</taxon>
        <taxon>Pezizomycotina</taxon>
        <taxon>Pezizomycetes</taxon>
        <taxon>Pezizales</taxon>
        <taxon>Ascodesmidaceae</taxon>
        <taxon>Ascodesmis</taxon>
    </lineage>
</organism>
<dbReference type="EMBL" id="ML220127">
    <property type="protein sequence ID" value="TGZ79983.1"/>
    <property type="molecule type" value="Genomic_DNA"/>
</dbReference>
<reference evidence="2 3" key="1">
    <citation type="submission" date="2019-04" db="EMBL/GenBank/DDBJ databases">
        <title>Comparative genomics and transcriptomics to analyze fruiting body development in filamentous ascomycetes.</title>
        <authorList>
            <consortium name="DOE Joint Genome Institute"/>
            <person name="Lutkenhaus R."/>
            <person name="Traeger S."/>
            <person name="Breuer J."/>
            <person name="Kuo A."/>
            <person name="Lipzen A."/>
            <person name="Pangilinan J."/>
            <person name="Dilworth D."/>
            <person name="Sandor L."/>
            <person name="Poggeler S."/>
            <person name="Barry K."/>
            <person name="Grigoriev I.V."/>
            <person name="Nowrousian M."/>
        </authorList>
    </citation>
    <scope>NUCLEOTIDE SEQUENCE [LARGE SCALE GENOMIC DNA]</scope>
    <source>
        <strain evidence="2 3">CBS 389.68</strain>
    </source>
</reference>